<evidence type="ECO:0000256" key="1">
    <source>
        <dbReference type="ARBA" id="ARBA00022722"/>
    </source>
</evidence>
<evidence type="ECO:0000256" key="6">
    <source>
        <dbReference type="ARBA" id="ARBA00093790"/>
    </source>
</evidence>
<dbReference type="REBASE" id="47485">
    <property type="entry name" value="Hpy169ORF6715P"/>
</dbReference>
<evidence type="ECO:0000313" key="8">
    <source>
        <dbReference type="Proteomes" id="UP000005007"/>
    </source>
</evidence>
<evidence type="ECO:0000256" key="3">
    <source>
        <dbReference type="ARBA" id="ARBA00022759"/>
    </source>
</evidence>
<dbReference type="AlphaFoldDB" id="A0A0E0WD06"/>
<dbReference type="NCBIfam" id="NF045832">
    <property type="entry name" value="restrict_HpyAIV"/>
    <property type="match status" value="1"/>
</dbReference>
<gene>
    <name evidence="7" type="ORF">HPSH169_06720</name>
</gene>
<comment type="catalytic activity">
    <reaction evidence="5">
        <text>Endonucleolytic cleavage of DNA to give specific double-stranded fragments with terminal 5'-phosphates.</text>
        <dbReference type="EC" id="3.1.21.4"/>
    </reaction>
</comment>
<keyword evidence="4" id="KW-0378">Hydrolase</keyword>
<dbReference type="EC" id="3.1.21.4" evidence="6"/>
<evidence type="ECO:0000313" key="7">
    <source>
        <dbReference type="EMBL" id="AFI00005.1"/>
    </source>
</evidence>
<dbReference type="PATRIC" id="fig|1163741.3.peg.1357"/>
<protein>
    <recommendedName>
        <fullName evidence="6">type II site-specific deoxyribonuclease</fullName>
        <ecNumber evidence="6">3.1.21.4</ecNumber>
    </recommendedName>
</protein>
<sequence>MDYQTFNEIFNRFVFGTSKAKLLENIAENPERYLGIFRPTKPKTKLLQNLLTSHEIKFGDAFEYLIEEYLKEHNFSPLSKKIPYYNKDKEKMESLELDQFAKKDNTYYFIEQKMRDDHDSAKKRGQIDNFKRKLEALIYLCSKNTQVQGYFYFIDESLKKNQNYYKEELQKLSVGYGVPLNLCYGKELFENLNILQAWDEVLNHLARWRETLPDLPSLNFDENPSESFQEIKDLAPSVYRKLLDNDGIFNLVLILFPEQKVLKKLAEYFRQQNKTIYQQLESKLEERLSSIQNHQKPLS</sequence>
<accession>A0A0E0WD06</accession>
<reference evidence="7 8" key="1">
    <citation type="submission" date="2012-04" db="EMBL/GenBank/DDBJ databases">
        <authorList>
            <person name="Kersulyte D."/>
            <person name="Cabrera L."/>
            <person name="Pacheco R."/>
            <person name="Herrera P."/>
            <person name="Rodriguez C."/>
            <person name="Gilman R.H."/>
            <person name="Berg D.E."/>
        </authorList>
    </citation>
    <scope>NUCLEOTIDE SEQUENCE [LARGE SCALE GENOMIC DNA]</scope>
    <source>
        <strain evidence="7 8">Shi169</strain>
    </source>
</reference>
<evidence type="ECO:0000256" key="4">
    <source>
        <dbReference type="ARBA" id="ARBA00022801"/>
    </source>
</evidence>
<proteinExistence type="predicted"/>
<dbReference type="Pfam" id="PF09520">
    <property type="entry name" value="RE_TdeIII"/>
    <property type="match status" value="2"/>
</dbReference>
<dbReference type="SUPFAM" id="SSF52980">
    <property type="entry name" value="Restriction endonuclease-like"/>
    <property type="match status" value="1"/>
</dbReference>
<dbReference type="HOGENOM" id="CLU_061760_0_0_7"/>
<dbReference type="Proteomes" id="UP000005007">
    <property type="component" value="Chromosome"/>
</dbReference>
<dbReference type="InterPro" id="IPR019045">
    <property type="entry name" value="Restrct_endonuc_II_HinfI"/>
</dbReference>
<dbReference type="RefSeq" id="WP_000386417.1">
    <property type="nucleotide sequence ID" value="NC_017740.1"/>
</dbReference>
<keyword evidence="1" id="KW-0540">Nuclease</keyword>
<evidence type="ECO:0000256" key="2">
    <source>
        <dbReference type="ARBA" id="ARBA00022747"/>
    </source>
</evidence>
<name>A0A0E0WD06_HELPX</name>
<dbReference type="KEGG" id="hhq:HPSH169_06720"/>
<organism evidence="7 8">
    <name type="scientific">Helicobacter pylori Shi169</name>
    <dbReference type="NCBI Taxonomy" id="1163741"/>
    <lineage>
        <taxon>Bacteria</taxon>
        <taxon>Pseudomonadati</taxon>
        <taxon>Campylobacterota</taxon>
        <taxon>Epsilonproteobacteria</taxon>
        <taxon>Campylobacterales</taxon>
        <taxon>Helicobacteraceae</taxon>
        <taxon>Helicobacter</taxon>
    </lineage>
</organism>
<keyword evidence="3" id="KW-0255">Endonuclease</keyword>
<dbReference type="EMBL" id="CP003473">
    <property type="protein sequence ID" value="AFI00005.1"/>
    <property type="molecule type" value="Genomic_DNA"/>
</dbReference>
<dbReference type="InterPro" id="IPR011335">
    <property type="entry name" value="Restrct_endonuc-II-like"/>
</dbReference>
<evidence type="ECO:0000256" key="5">
    <source>
        <dbReference type="ARBA" id="ARBA00093760"/>
    </source>
</evidence>
<dbReference type="InterPro" id="IPR054784">
    <property type="entry name" value="HpyAIV-type_restriction_enz"/>
</dbReference>
<keyword evidence="2" id="KW-0680">Restriction system</keyword>